<dbReference type="SUPFAM" id="SSF48208">
    <property type="entry name" value="Six-hairpin glycosidases"/>
    <property type="match status" value="1"/>
</dbReference>
<keyword evidence="1" id="KW-0378">Hydrolase</keyword>
<dbReference type="InterPro" id="IPR008928">
    <property type="entry name" value="6-hairpin_glycosidase_sf"/>
</dbReference>
<dbReference type="Proteomes" id="UP000637578">
    <property type="component" value="Unassembled WGS sequence"/>
</dbReference>
<dbReference type="AlphaFoldDB" id="A0A8J3CCH5"/>
<evidence type="ECO:0000313" key="1">
    <source>
        <dbReference type="EMBL" id="GGM47350.1"/>
    </source>
</evidence>
<evidence type="ECO:0000313" key="2">
    <source>
        <dbReference type="Proteomes" id="UP000637578"/>
    </source>
</evidence>
<dbReference type="PIRSF" id="PIRSF021505">
    <property type="entry name" value="O_gly_hdrol"/>
    <property type="match status" value="1"/>
</dbReference>
<dbReference type="GO" id="GO:0016787">
    <property type="term" value="F:hydrolase activity"/>
    <property type="evidence" value="ECO:0007669"/>
    <property type="project" value="UniProtKB-KW"/>
</dbReference>
<dbReference type="EMBL" id="BMMK01000006">
    <property type="protein sequence ID" value="GGM47350.1"/>
    <property type="molecule type" value="Genomic_DNA"/>
</dbReference>
<dbReference type="RefSeq" id="WP_189055862.1">
    <property type="nucleotide sequence ID" value="NZ_BMMK01000006.1"/>
</dbReference>
<protein>
    <submittedName>
        <fullName evidence="1">Glycoside hydrolase</fullName>
    </submittedName>
</protein>
<reference evidence="1" key="1">
    <citation type="journal article" date="2014" name="Int. J. Syst. Evol. Microbiol.">
        <title>Complete genome sequence of Corynebacterium casei LMG S-19264T (=DSM 44701T), isolated from a smear-ripened cheese.</title>
        <authorList>
            <consortium name="US DOE Joint Genome Institute (JGI-PGF)"/>
            <person name="Walter F."/>
            <person name="Albersmeier A."/>
            <person name="Kalinowski J."/>
            <person name="Ruckert C."/>
        </authorList>
    </citation>
    <scope>NUCLEOTIDE SEQUENCE</scope>
    <source>
        <strain evidence="1">CGMCC 4.5737</strain>
    </source>
</reference>
<dbReference type="Pfam" id="PF03663">
    <property type="entry name" value="Glyco_hydro_76"/>
    <property type="match status" value="1"/>
</dbReference>
<proteinExistence type="predicted"/>
<dbReference type="GO" id="GO:0005975">
    <property type="term" value="P:carbohydrate metabolic process"/>
    <property type="evidence" value="ECO:0007669"/>
    <property type="project" value="InterPro"/>
</dbReference>
<name>A0A8J3CCH5_9PSEU</name>
<sequence>MTEQSVAKQPRLWAARAGVAERAIYARHLRRVWGLPGTALGVTRWPATYGQRLHGVWNYWWQAHLLDCLVDAQLRKPTRRRMATIRRLIRGVHVRNLNKWVNDFYDDVAWLGLALQRAGALLGEWHLAALTEIVTQLRTGWTDHAGGGIWWRRNDDFKNVPANGPAAILLLRVATDGSGVGEPADLARARAIANWIEHNLIDPATGLAWDGLHVAPDGSVRSVEKNVYTYCQGVVLGTYVELADATGEQIWTERAVRTIDAISTHLTDQGGVLRGHGGGDGGLFTGILARYLAQAALRLFDEDEERALAARLVTTSAEAAWRNRGAAPGGPLFGADWLVPATVPVRAYPHRLRPDAAASALVPELDLSVQLAGWMLLEASAFLEAHDFGN</sequence>
<dbReference type="InterPro" id="IPR014512">
    <property type="entry name" value="O_gly_hydro"/>
</dbReference>
<comment type="caution">
    <text evidence="1">The sequence shown here is derived from an EMBL/GenBank/DDBJ whole genome shotgun (WGS) entry which is preliminary data.</text>
</comment>
<dbReference type="InterPro" id="IPR005198">
    <property type="entry name" value="Glyco_hydro_76"/>
</dbReference>
<reference evidence="1" key="2">
    <citation type="submission" date="2020-09" db="EMBL/GenBank/DDBJ databases">
        <authorList>
            <person name="Sun Q."/>
            <person name="Zhou Y."/>
        </authorList>
    </citation>
    <scope>NUCLEOTIDE SEQUENCE</scope>
    <source>
        <strain evidence="1">CGMCC 4.5737</strain>
    </source>
</reference>
<dbReference type="Gene3D" id="1.50.10.20">
    <property type="match status" value="1"/>
</dbReference>
<gene>
    <name evidence="1" type="ORF">GCM10012275_18060</name>
</gene>
<accession>A0A8J3CCH5</accession>
<keyword evidence="2" id="KW-1185">Reference proteome</keyword>
<dbReference type="PANTHER" id="PTHR47791">
    <property type="entry name" value="MEIOTICALLY UP-REGULATED GENE 191 PROTEIN"/>
    <property type="match status" value="1"/>
</dbReference>
<organism evidence="1 2">
    <name type="scientific">Longimycelium tulufanense</name>
    <dbReference type="NCBI Taxonomy" id="907463"/>
    <lineage>
        <taxon>Bacteria</taxon>
        <taxon>Bacillati</taxon>
        <taxon>Actinomycetota</taxon>
        <taxon>Actinomycetes</taxon>
        <taxon>Pseudonocardiales</taxon>
        <taxon>Pseudonocardiaceae</taxon>
        <taxon>Longimycelium</taxon>
    </lineage>
</organism>
<dbReference type="PANTHER" id="PTHR47791:SF3">
    <property type="entry name" value="MEIOTICALLY UP-REGULATED GENE 191 PROTEIN"/>
    <property type="match status" value="1"/>
</dbReference>
<dbReference type="InterPro" id="IPR053169">
    <property type="entry name" value="MUG_Protein"/>
</dbReference>